<proteinExistence type="predicted"/>
<reference evidence="3 4" key="1">
    <citation type="submission" date="2016-08" db="EMBL/GenBank/DDBJ databases">
        <title>A Parts List for Fungal Cellulosomes Revealed by Comparative Genomics.</title>
        <authorList>
            <consortium name="DOE Joint Genome Institute"/>
            <person name="Haitjema C.H."/>
            <person name="Gilmore S.P."/>
            <person name="Henske J.K."/>
            <person name="Solomon K.V."/>
            <person name="De Groot R."/>
            <person name="Kuo A."/>
            <person name="Mondo S.J."/>
            <person name="Salamov A.A."/>
            <person name="Labutti K."/>
            <person name="Zhao Z."/>
            <person name="Chiniquy J."/>
            <person name="Barry K."/>
            <person name="Brewer H.M."/>
            <person name="Purvine S.O."/>
            <person name="Wright A.T."/>
            <person name="Boxma B."/>
            <person name="Van Alen T."/>
            <person name="Hackstein J.H."/>
            <person name="Baker S.E."/>
            <person name="Grigoriev I.V."/>
            <person name="O'Malley M.A."/>
        </authorList>
    </citation>
    <scope>NUCLEOTIDE SEQUENCE [LARGE SCALE GENOMIC DNA]</scope>
    <source>
        <strain evidence="3 4">S4</strain>
    </source>
</reference>
<evidence type="ECO:0000313" key="3">
    <source>
        <dbReference type="EMBL" id="ORX86370.1"/>
    </source>
</evidence>
<dbReference type="Proteomes" id="UP000193944">
    <property type="component" value="Unassembled WGS sequence"/>
</dbReference>
<dbReference type="PANTHER" id="PTHR34438">
    <property type="entry name" value="SI:DKEY-97L20.6"/>
    <property type="match status" value="1"/>
</dbReference>
<dbReference type="OrthoDB" id="193650at2759"/>
<gene>
    <name evidence="3" type="ORF">BCR32DRAFT_290093</name>
</gene>
<sequence>MNKAPKGKADSSLKSKLTYNTNSQSTNNANNTNNTGQNVNNEKEGEQENEHIIECMNILNEQEEAEQFAITLLEEIIWNAESLLFEKYIEKQIIPFTLNFFENKIMEIIDWNFFKFDNGKIDKDAWCPDIELEPIINDSWARGAIPVKHIPRKKSIPKENDQITISTSKSQTSLSLKKHLSKKISMNKTKKRKENMNDNIDNTNNKRIPSTNKEKSSKINNTKSKKAKNKTIKQNIMNSDIPNDKDSIIKEKQKSYMYKKKNKIGISDIINHKQSTIQVQSINKDGWNIDNIYNYTGRLISTIKSSPDKSFEQSVKAHIIEPIKPKQKPKERKSFTKRLQEKKSSEETIKLSSLYNNDLNDDIEKLQNDIDNINNLIIQKNSLLSETNRALQKKKIPITSQKILQSLKLKKNEKYDKLDPLLNYNKKDINYNYEKYIEDVSLEIPSFINSINIAPGVKLYEGNNFKAGPSLYPNNEDDDNDPKILLLKKGKQKISNNNKDPQINNELLKDIILRTNPSLKTSE</sequence>
<accession>A0A1Y1XKU2</accession>
<dbReference type="AlphaFoldDB" id="A0A1Y1XKU2"/>
<feature type="compositionally biased region" description="Low complexity" evidence="2">
    <location>
        <begin position="18"/>
        <end position="40"/>
    </location>
</feature>
<keyword evidence="1" id="KW-0175">Coiled coil</keyword>
<feature type="region of interest" description="Disordered" evidence="2">
    <location>
        <begin position="177"/>
        <end position="232"/>
    </location>
</feature>
<dbReference type="EMBL" id="MCFG01000022">
    <property type="protein sequence ID" value="ORX86370.1"/>
    <property type="molecule type" value="Genomic_DNA"/>
</dbReference>
<dbReference type="InterPro" id="IPR028042">
    <property type="entry name" value="DUF4639"/>
</dbReference>
<protein>
    <submittedName>
        <fullName evidence="3">Uncharacterized protein</fullName>
    </submittedName>
</protein>
<keyword evidence="4" id="KW-1185">Reference proteome</keyword>
<feature type="coiled-coil region" evidence="1">
    <location>
        <begin position="356"/>
        <end position="383"/>
    </location>
</feature>
<dbReference type="STRING" id="1754192.A0A1Y1XKU2"/>
<evidence type="ECO:0000256" key="1">
    <source>
        <dbReference type="SAM" id="Coils"/>
    </source>
</evidence>
<comment type="caution">
    <text evidence="3">The sequence shown here is derived from an EMBL/GenBank/DDBJ whole genome shotgun (WGS) entry which is preliminary data.</text>
</comment>
<dbReference type="Pfam" id="PF15479">
    <property type="entry name" value="DUF4639"/>
    <property type="match status" value="1"/>
</dbReference>
<name>A0A1Y1XKU2_9FUNG</name>
<feature type="region of interest" description="Disordered" evidence="2">
    <location>
        <begin position="1"/>
        <end position="47"/>
    </location>
</feature>
<dbReference type="PANTHER" id="PTHR34438:SF1">
    <property type="entry name" value="CHROMOSOME 2 OPEN READING FRAME 81"/>
    <property type="match status" value="1"/>
</dbReference>
<evidence type="ECO:0000256" key="2">
    <source>
        <dbReference type="SAM" id="MobiDB-lite"/>
    </source>
</evidence>
<organism evidence="3 4">
    <name type="scientific">Anaeromyces robustus</name>
    <dbReference type="NCBI Taxonomy" id="1754192"/>
    <lineage>
        <taxon>Eukaryota</taxon>
        <taxon>Fungi</taxon>
        <taxon>Fungi incertae sedis</taxon>
        <taxon>Chytridiomycota</taxon>
        <taxon>Chytridiomycota incertae sedis</taxon>
        <taxon>Neocallimastigomycetes</taxon>
        <taxon>Neocallimastigales</taxon>
        <taxon>Neocallimastigaceae</taxon>
        <taxon>Anaeromyces</taxon>
    </lineage>
</organism>
<reference evidence="3 4" key="2">
    <citation type="submission" date="2016-08" db="EMBL/GenBank/DDBJ databases">
        <title>Pervasive Adenine N6-methylation of Active Genes in Fungi.</title>
        <authorList>
            <consortium name="DOE Joint Genome Institute"/>
            <person name="Mondo S.J."/>
            <person name="Dannebaum R.O."/>
            <person name="Kuo R.C."/>
            <person name="Labutti K."/>
            <person name="Haridas S."/>
            <person name="Kuo A."/>
            <person name="Salamov A."/>
            <person name="Ahrendt S.R."/>
            <person name="Lipzen A."/>
            <person name="Sullivan W."/>
            <person name="Andreopoulos W.B."/>
            <person name="Clum A."/>
            <person name="Lindquist E."/>
            <person name="Daum C."/>
            <person name="Ramamoorthy G.K."/>
            <person name="Gryganskyi A."/>
            <person name="Culley D."/>
            <person name="Magnuson J.K."/>
            <person name="James T.Y."/>
            <person name="O'Malley M.A."/>
            <person name="Stajich J.E."/>
            <person name="Spatafora J.W."/>
            <person name="Visel A."/>
            <person name="Grigoriev I.V."/>
        </authorList>
    </citation>
    <scope>NUCLEOTIDE SEQUENCE [LARGE SCALE GENOMIC DNA]</scope>
    <source>
        <strain evidence="3 4">S4</strain>
    </source>
</reference>
<evidence type="ECO:0000313" key="4">
    <source>
        <dbReference type="Proteomes" id="UP000193944"/>
    </source>
</evidence>